<organism evidence="5 6">
    <name type="scientific">Paenibacillus psychroresistens</name>
    <dbReference type="NCBI Taxonomy" id="1778678"/>
    <lineage>
        <taxon>Bacteria</taxon>
        <taxon>Bacillati</taxon>
        <taxon>Bacillota</taxon>
        <taxon>Bacilli</taxon>
        <taxon>Bacillales</taxon>
        <taxon>Paenibacillaceae</taxon>
        <taxon>Paenibacillus</taxon>
    </lineage>
</organism>
<evidence type="ECO:0000313" key="6">
    <source>
        <dbReference type="Proteomes" id="UP000426246"/>
    </source>
</evidence>
<dbReference type="SUPFAM" id="SSF51735">
    <property type="entry name" value="NAD(P)-binding Rossmann-fold domains"/>
    <property type="match status" value="1"/>
</dbReference>
<keyword evidence="2" id="KW-0521">NADP</keyword>
<keyword evidence="6" id="KW-1185">Reference proteome</keyword>
<dbReference type="GO" id="GO:0008206">
    <property type="term" value="P:bile acid metabolic process"/>
    <property type="evidence" value="ECO:0007669"/>
    <property type="project" value="UniProtKB-ARBA"/>
</dbReference>
<dbReference type="FunFam" id="3.40.50.720:FF:000084">
    <property type="entry name" value="Short-chain dehydrogenase reductase"/>
    <property type="match status" value="1"/>
</dbReference>
<evidence type="ECO:0000256" key="3">
    <source>
        <dbReference type="ARBA" id="ARBA00023002"/>
    </source>
</evidence>
<accession>A0A6B8RLT6</accession>
<proteinExistence type="inferred from homology"/>
<dbReference type="CDD" id="cd05233">
    <property type="entry name" value="SDR_c"/>
    <property type="match status" value="1"/>
</dbReference>
<dbReference type="InterPro" id="IPR002347">
    <property type="entry name" value="SDR_fam"/>
</dbReference>
<dbReference type="Gene3D" id="3.40.50.720">
    <property type="entry name" value="NAD(P)-binding Rossmann-like Domain"/>
    <property type="match status" value="1"/>
</dbReference>
<protein>
    <submittedName>
        <fullName evidence="5">SDR family oxidoreductase</fullName>
    </submittedName>
</protein>
<dbReference type="Pfam" id="PF13561">
    <property type="entry name" value="adh_short_C2"/>
    <property type="match status" value="1"/>
</dbReference>
<feature type="domain" description="Ketoreductase" evidence="4">
    <location>
        <begin position="8"/>
        <end position="182"/>
    </location>
</feature>
<evidence type="ECO:0000259" key="4">
    <source>
        <dbReference type="SMART" id="SM00822"/>
    </source>
</evidence>
<sequence>MTKLLEGKIAVITGGSSGIGLETAKKFVAEGAYVFITGRRKAELDAAVSEIGHNVTAVQGDVTNLADLDKLYSVVKEEKGKVDILFANAAIAEGAPLEAITESHYDRHFDINVKGLVFTVQKALPLLTEGSSIILMASIVGIKGMGGLSIYSATKAAIRNLARSWIQDLKGRKIRINAISPGNTETPGLAGLAGSEAEVGGFYDYLSTLTPLGRNGQPAEIAAVVAFLASDAASFINGADIQVDGGFAQI</sequence>
<dbReference type="InterPro" id="IPR036291">
    <property type="entry name" value="NAD(P)-bd_dom_sf"/>
</dbReference>
<dbReference type="PANTHER" id="PTHR43618:SF8">
    <property type="entry name" value="7ALPHA-HYDROXYSTEROID DEHYDROGENASE"/>
    <property type="match status" value="1"/>
</dbReference>
<dbReference type="InterPro" id="IPR052178">
    <property type="entry name" value="Sec_Metab_Biosynth_SDR"/>
</dbReference>
<dbReference type="AlphaFoldDB" id="A0A6B8RLT6"/>
<dbReference type="InterPro" id="IPR057326">
    <property type="entry name" value="KR_dom"/>
</dbReference>
<dbReference type="PRINTS" id="PR00081">
    <property type="entry name" value="GDHRDH"/>
</dbReference>
<dbReference type="KEGG" id="ppsc:EHS13_21975"/>
<reference evidence="6" key="1">
    <citation type="submission" date="2018-11" db="EMBL/GenBank/DDBJ databases">
        <title>Complete genome sequence of Paenibacillus sp. ML311-T8.</title>
        <authorList>
            <person name="Nam Y.-D."/>
            <person name="Kang J."/>
            <person name="Chung W.-H."/>
            <person name="Park Y.S."/>
        </authorList>
    </citation>
    <scope>NUCLEOTIDE SEQUENCE [LARGE SCALE GENOMIC DNA]</scope>
    <source>
        <strain evidence="6">ML311-T8</strain>
    </source>
</reference>
<evidence type="ECO:0000313" key="5">
    <source>
        <dbReference type="EMBL" id="QGQ97361.1"/>
    </source>
</evidence>
<dbReference type="RefSeq" id="WP_155702464.1">
    <property type="nucleotide sequence ID" value="NZ_CP034235.1"/>
</dbReference>
<keyword evidence="3" id="KW-0560">Oxidoreductase</keyword>
<dbReference type="GO" id="GO:0016491">
    <property type="term" value="F:oxidoreductase activity"/>
    <property type="evidence" value="ECO:0007669"/>
    <property type="project" value="UniProtKB-KW"/>
</dbReference>
<dbReference type="Proteomes" id="UP000426246">
    <property type="component" value="Chromosome"/>
</dbReference>
<gene>
    <name evidence="5" type="ORF">EHS13_21975</name>
</gene>
<comment type="similarity">
    <text evidence="1">Belongs to the short-chain dehydrogenases/reductases (SDR) family.</text>
</comment>
<dbReference type="PANTHER" id="PTHR43618">
    <property type="entry name" value="7-ALPHA-HYDROXYSTEROID DEHYDROGENASE"/>
    <property type="match status" value="1"/>
</dbReference>
<evidence type="ECO:0000256" key="2">
    <source>
        <dbReference type="ARBA" id="ARBA00022857"/>
    </source>
</evidence>
<evidence type="ECO:0000256" key="1">
    <source>
        <dbReference type="ARBA" id="ARBA00006484"/>
    </source>
</evidence>
<dbReference type="SMART" id="SM00822">
    <property type="entry name" value="PKS_KR"/>
    <property type="match status" value="1"/>
</dbReference>
<name>A0A6B8RLT6_9BACL</name>
<dbReference type="EMBL" id="CP034235">
    <property type="protein sequence ID" value="QGQ97361.1"/>
    <property type="molecule type" value="Genomic_DNA"/>
</dbReference>
<dbReference type="OrthoDB" id="9803333at2"/>